<accession>A0A232F4H4</accession>
<dbReference type="GO" id="GO:0140359">
    <property type="term" value="F:ABC-type transporter activity"/>
    <property type="evidence" value="ECO:0007669"/>
    <property type="project" value="InterPro"/>
</dbReference>
<dbReference type="EMBL" id="NNAY01000967">
    <property type="protein sequence ID" value="OXU25684.1"/>
    <property type="molecule type" value="Genomic_DNA"/>
</dbReference>
<comment type="caution">
    <text evidence="9">The sequence shown here is derived from an EMBL/GenBank/DDBJ whole genome shotgun (WGS) entry which is preliminary data.</text>
</comment>
<evidence type="ECO:0000256" key="7">
    <source>
        <dbReference type="SAM" id="Phobius"/>
    </source>
</evidence>
<keyword evidence="6 7" id="KW-0472">Membrane</keyword>
<dbReference type="AlphaFoldDB" id="A0A232F4H4"/>
<gene>
    <name evidence="9" type="ORF">TSAR_004885</name>
</gene>
<name>A0A232F4H4_9HYME</name>
<keyword evidence="2 7" id="KW-0812">Transmembrane</keyword>
<proteinExistence type="predicted"/>
<feature type="domain" description="ABC transmembrane type-1" evidence="8">
    <location>
        <begin position="70"/>
        <end position="181"/>
    </location>
</feature>
<keyword evidence="5 7" id="KW-1133">Transmembrane helix</keyword>
<dbReference type="InterPro" id="IPR050173">
    <property type="entry name" value="ABC_transporter_C-like"/>
</dbReference>
<evidence type="ECO:0000256" key="2">
    <source>
        <dbReference type="ARBA" id="ARBA00022692"/>
    </source>
</evidence>
<sequence length="181" mass="20567">MDDNKRFWKPNPKLKAGFISEVGKRPVFAWEKVQLSGKRPLRALIGADFMVLYPFSMTSATQAYLYVTAAACLLLIEAFTLCHTFYHVLLGMKMKIACTSLVHRKMLRLSCLSAGGDTAGRIMNLMSSDVAYFDMIAIYMPYLLITPMELLITSYLLWRYIGYAVFIGVPLMILQIFQPKI</sequence>
<keyword evidence="3" id="KW-0547">Nucleotide-binding</keyword>
<evidence type="ECO:0000313" key="9">
    <source>
        <dbReference type="EMBL" id="OXU25684.1"/>
    </source>
</evidence>
<evidence type="ECO:0000259" key="8">
    <source>
        <dbReference type="PROSITE" id="PS50929"/>
    </source>
</evidence>
<evidence type="ECO:0000256" key="5">
    <source>
        <dbReference type="ARBA" id="ARBA00022989"/>
    </source>
</evidence>
<keyword evidence="10" id="KW-1185">Reference proteome</keyword>
<evidence type="ECO:0000256" key="4">
    <source>
        <dbReference type="ARBA" id="ARBA00022840"/>
    </source>
</evidence>
<organism evidence="9 10">
    <name type="scientific">Trichomalopsis sarcophagae</name>
    <dbReference type="NCBI Taxonomy" id="543379"/>
    <lineage>
        <taxon>Eukaryota</taxon>
        <taxon>Metazoa</taxon>
        <taxon>Ecdysozoa</taxon>
        <taxon>Arthropoda</taxon>
        <taxon>Hexapoda</taxon>
        <taxon>Insecta</taxon>
        <taxon>Pterygota</taxon>
        <taxon>Neoptera</taxon>
        <taxon>Endopterygota</taxon>
        <taxon>Hymenoptera</taxon>
        <taxon>Apocrita</taxon>
        <taxon>Proctotrupomorpha</taxon>
        <taxon>Chalcidoidea</taxon>
        <taxon>Pteromalidae</taxon>
        <taxon>Pteromalinae</taxon>
        <taxon>Trichomalopsis</taxon>
    </lineage>
</organism>
<dbReference type="PROSITE" id="PS50929">
    <property type="entry name" value="ABC_TM1F"/>
    <property type="match status" value="1"/>
</dbReference>
<dbReference type="Gene3D" id="1.20.1560.10">
    <property type="entry name" value="ABC transporter type 1, transmembrane domain"/>
    <property type="match status" value="1"/>
</dbReference>
<dbReference type="PANTHER" id="PTHR24223">
    <property type="entry name" value="ATP-BINDING CASSETTE SUB-FAMILY C"/>
    <property type="match status" value="1"/>
</dbReference>
<feature type="transmembrane region" description="Helical" evidence="7">
    <location>
        <begin position="63"/>
        <end position="86"/>
    </location>
</feature>
<dbReference type="GO" id="GO:0016020">
    <property type="term" value="C:membrane"/>
    <property type="evidence" value="ECO:0007669"/>
    <property type="project" value="InterPro"/>
</dbReference>
<feature type="transmembrane region" description="Helical" evidence="7">
    <location>
        <begin position="130"/>
        <end position="148"/>
    </location>
</feature>
<reference evidence="9 10" key="1">
    <citation type="journal article" date="2017" name="Curr. Biol.">
        <title>The Evolution of Venom by Co-option of Single-Copy Genes.</title>
        <authorList>
            <person name="Martinson E.O."/>
            <person name="Mrinalini"/>
            <person name="Kelkar Y.D."/>
            <person name="Chang C.H."/>
            <person name="Werren J.H."/>
        </authorList>
    </citation>
    <scope>NUCLEOTIDE SEQUENCE [LARGE SCALE GENOMIC DNA]</scope>
    <source>
        <strain evidence="9 10">Alberta</strain>
        <tissue evidence="9">Whole body</tissue>
    </source>
</reference>
<keyword evidence="1" id="KW-0813">Transport</keyword>
<evidence type="ECO:0000256" key="3">
    <source>
        <dbReference type="ARBA" id="ARBA00022741"/>
    </source>
</evidence>
<dbReference type="STRING" id="543379.A0A232F4H4"/>
<dbReference type="Proteomes" id="UP000215335">
    <property type="component" value="Unassembled WGS sequence"/>
</dbReference>
<feature type="transmembrane region" description="Helical" evidence="7">
    <location>
        <begin position="160"/>
        <end position="177"/>
    </location>
</feature>
<evidence type="ECO:0000256" key="6">
    <source>
        <dbReference type="ARBA" id="ARBA00023136"/>
    </source>
</evidence>
<protein>
    <recommendedName>
        <fullName evidence="8">ABC transmembrane type-1 domain-containing protein</fullName>
    </recommendedName>
</protein>
<dbReference type="SUPFAM" id="SSF90123">
    <property type="entry name" value="ABC transporter transmembrane region"/>
    <property type="match status" value="1"/>
</dbReference>
<evidence type="ECO:0000313" key="10">
    <source>
        <dbReference type="Proteomes" id="UP000215335"/>
    </source>
</evidence>
<dbReference type="InterPro" id="IPR036640">
    <property type="entry name" value="ABC1_TM_sf"/>
</dbReference>
<dbReference type="InterPro" id="IPR011527">
    <property type="entry name" value="ABC1_TM_dom"/>
</dbReference>
<keyword evidence="4" id="KW-0067">ATP-binding</keyword>
<evidence type="ECO:0000256" key="1">
    <source>
        <dbReference type="ARBA" id="ARBA00022448"/>
    </source>
</evidence>
<dbReference type="GO" id="GO:0005524">
    <property type="term" value="F:ATP binding"/>
    <property type="evidence" value="ECO:0007669"/>
    <property type="project" value="UniProtKB-KW"/>
</dbReference>